<dbReference type="GO" id="GO:0046872">
    <property type="term" value="F:metal ion binding"/>
    <property type="evidence" value="ECO:0007669"/>
    <property type="project" value="UniProtKB-KW"/>
</dbReference>
<dbReference type="Gene3D" id="3.20.20.370">
    <property type="entry name" value="Glycoside hydrolase/deacetylase"/>
    <property type="match status" value="1"/>
</dbReference>
<dbReference type="InterPro" id="IPR022948">
    <property type="entry name" value="COD_ChbG_bac"/>
</dbReference>
<dbReference type="InterPro" id="IPR011330">
    <property type="entry name" value="Glyco_hydro/deAcase_b/a-brl"/>
</dbReference>
<dbReference type="GO" id="GO:0000272">
    <property type="term" value="P:polysaccharide catabolic process"/>
    <property type="evidence" value="ECO:0007669"/>
    <property type="project" value="InterPro"/>
</dbReference>
<keyword evidence="7" id="KW-1185">Reference proteome</keyword>
<keyword evidence="2" id="KW-0479">Metal-binding</keyword>
<name>B0N3D6_9FIRM</name>
<dbReference type="Pfam" id="PF04794">
    <property type="entry name" value="YdjC"/>
    <property type="match status" value="1"/>
</dbReference>
<dbReference type="NCBIfam" id="NF002559">
    <property type="entry name" value="PRK02134.1"/>
    <property type="match status" value="1"/>
</dbReference>
<dbReference type="PANTHER" id="PTHR31609">
    <property type="entry name" value="YDJC DEACETYLASE FAMILY MEMBER"/>
    <property type="match status" value="1"/>
</dbReference>
<dbReference type="eggNOG" id="COG3394">
    <property type="taxonomic scope" value="Bacteria"/>
</dbReference>
<organism evidence="6 7">
    <name type="scientific">Thomasclavelia ramosa DSM 1402</name>
    <dbReference type="NCBI Taxonomy" id="445974"/>
    <lineage>
        <taxon>Bacteria</taxon>
        <taxon>Bacillati</taxon>
        <taxon>Bacillota</taxon>
        <taxon>Erysipelotrichia</taxon>
        <taxon>Erysipelotrichales</taxon>
        <taxon>Coprobacillaceae</taxon>
        <taxon>Thomasclavelia</taxon>
    </lineage>
</organism>
<evidence type="ECO:0000256" key="2">
    <source>
        <dbReference type="ARBA" id="ARBA00022723"/>
    </source>
</evidence>
<dbReference type="SUPFAM" id="SSF88713">
    <property type="entry name" value="Glycoside hydrolase/deacetylase"/>
    <property type="match status" value="1"/>
</dbReference>
<dbReference type="InterPro" id="IPR006879">
    <property type="entry name" value="YdjC-like"/>
</dbReference>
<dbReference type="PANTHER" id="PTHR31609:SF1">
    <property type="entry name" value="CARBOHYDRATE DEACETYLASE"/>
    <property type="match status" value="1"/>
</dbReference>
<dbReference type="GO" id="GO:0019213">
    <property type="term" value="F:deacetylase activity"/>
    <property type="evidence" value="ECO:0007669"/>
    <property type="project" value="TreeGrafter"/>
</dbReference>
<dbReference type="GO" id="GO:0016811">
    <property type="term" value="F:hydrolase activity, acting on carbon-nitrogen (but not peptide) bonds, in linear amides"/>
    <property type="evidence" value="ECO:0007669"/>
    <property type="project" value="InterPro"/>
</dbReference>
<keyword evidence="5" id="KW-0119">Carbohydrate metabolism</keyword>
<evidence type="ECO:0000256" key="1">
    <source>
        <dbReference type="ARBA" id="ARBA00001946"/>
    </source>
</evidence>
<evidence type="ECO:0000256" key="5">
    <source>
        <dbReference type="ARBA" id="ARBA00023277"/>
    </source>
</evidence>
<dbReference type="AlphaFoldDB" id="B0N3D6"/>
<gene>
    <name evidence="6" type="ORF">CLORAM_00954</name>
</gene>
<accession>B0N3D6</accession>
<reference evidence="6" key="2">
    <citation type="submission" date="2014-06" db="EMBL/GenBank/DDBJ databases">
        <title>Draft genome sequence of Clostridium ramosum(DSM 1402).</title>
        <authorList>
            <person name="Sudarsanam P."/>
            <person name="Ley R."/>
            <person name="Guruge J."/>
            <person name="Turnbaugh P.J."/>
            <person name="Mahowald M."/>
            <person name="Liep D."/>
            <person name="Gordon J."/>
        </authorList>
    </citation>
    <scope>NUCLEOTIDE SEQUENCE</scope>
    <source>
        <strain evidence="6">DSM 1402</strain>
    </source>
</reference>
<evidence type="ECO:0000256" key="4">
    <source>
        <dbReference type="ARBA" id="ARBA00022842"/>
    </source>
</evidence>
<evidence type="ECO:0000313" key="7">
    <source>
        <dbReference type="Proteomes" id="UP000005798"/>
    </source>
</evidence>
<keyword evidence="3" id="KW-0378">Hydrolase</keyword>
<dbReference type="CDD" id="cd10803">
    <property type="entry name" value="YdjC_EF3048_like"/>
    <property type="match status" value="1"/>
</dbReference>
<dbReference type="EMBL" id="ABFX02000004">
    <property type="protein sequence ID" value="EDS18958.1"/>
    <property type="molecule type" value="Genomic_DNA"/>
</dbReference>
<evidence type="ECO:0000256" key="3">
    <source>
        <dbReference type="ARBA" id="ARBA00022801"/>
    </source>
</evidence>
<protein>
    <submittedName>
        <fullName evidence="6">YdjC-like protein</fullName>
    </submittedName>
</protein>
<keyword evidence="4" id="KW-0460">Magnesium</keyword>
<comment type="cofactor">
    <cofactor evidence="1">
        <name>Mg(2+)</name>
        <dbReference type="ChEBI" id="CHEBI:18420"/>
    </cofactor>
</comment>
<dbReference type="Proteomes" id="UP000005798">
    <property type="component" value="Unassembled WGS sequence"/>
</dbReference>
<reference evidence="6" key="1">
    <citation type="submission" date="2007-11" db="EMBL/GenBank/DDBJ databases">
        <authorList>
            <person name="Fulton L."/>
            <person name="Clifton S."/>
            <person name="Fulton B."/>
            <person name="Xu J."/>
            <person name="Minx P."/>
            <person name="Pepin K.H."/>
            <person name="Johnson M."/>
            <person name="Thiruvilangam P."/>
            <person name="Bhonagiri V."/>
            <person name="Nash W.E."/>
            <person name="Mardis E.R."/>
            <person name="Wilson R.K."/>
        </authorList>
    </citation>
    <scope>NUCLEOTIDE SEQUENCE [LARGE SCALE GENOMIC DNA]</scope>
    <source>
        <strain evidence="6">DSM 1402</strain>
    </source>
</reference>
<sequence length="275" mass="32076">MTESLQFLKKIYIIFIIAYNGDIDTEDYEMIKKLIVNADDFGMTEGNSIGILMAHADGILTSTTCMMNMPFAKFALDQAKNYPDLGVGIHLVLTVGRPLVDGAKSYTDKDGNFIRPKDYPDHQPHADPEELYTEWKAQIEKFIEIAGKKPTHIDSHHHVHLLPQHQEVVIKLAREYDLPIRQRDQIIDNYEYVRCNDQMYDDLITYDFMSNSMKVDEETLEYMCHPAYVDQRLYDMTSYCLPRMKELALLRSEEMKNFIKDNNIQLINYSDLKKI</sequence>
<dbReference type="HOGENOM" id="CLU_064244_4_0_9"/>
<evidence type="ECO:0000313" key="6">
    <source>
        <dbReference type="EMBL" id="EDS18958.1"/>
    </source>
</evidence>
<proteinExistence type="predicted"/>
<comment type="caution">
    <text evidence="6">The sequence shown here is derived from an EMBL/GenBank/DDBJ whole genome shotgun (WGS) entry which is preliminary data.</text>
</comment>